<evidence type="ECO:0000313" key="2">
    <source>
        <dbReference type="Proteomes" id="UP001054837"/>
    </source>
</evidence>
<dbReference type="Proteomes" id="UP001054837">
    <property type="component" value="Unassembled WGS sequence"/>
</dbReference>
<evidence type="ECO:0000313" key="1">
    <source>
        <dbReference type="EMBL" id="GIY59520.1"/>
    </source>
</evidence>
<evidence type="ECO:0008006" key="3">
    <source>
        <dbReference type="Google" id="ProtNLM"/>
    </source>
</evidence>
<reference evidence="1 2" key="1">
    <citation type="submission" date="2021-06" db="EMBL/GenBank/DDBJ databases">
        <title>Caerostris darwini draft genome.</title>
        <authorList>
            <person name="Kono N."/>
            <person name="Arakawa K."/>
        </authorList>
    </citation>
    <scope>NUCLEOTIDE SEQUENCE [LARGE SCALE GENOMIC DNA]</scope>
</reference>
<dbReference type="AlphaFoldDB" id="A0AAV4UQ11"/>
<name>A0AAV4UQ11_9ARAC</name>
<proteinExistence type="predicted"/>
<gene>
    <name evidence="1" type="ORF">CDAR_204251</name>
</gene>
<sequence length="155" mass="18135">MSERCRQGRLQFLYQTKISFVELWSSPCSTCMQVFCHPEDLFQFYLFTSLLSYRGLIHILPVYKSSVKFRSQPSSVYKSSAKLWSRCVLTVYKTSVKFRSQPSSVYKSSAKLWSRCVLTVYKTSVKLRFHGVLTVYKFSFELKLCHLSFLNDSIV</sequence>
<keyword evidence="2" id="KW-1185">Reference proteome</keyword>
<organism evidence="1 2">
    <name type="scientific">Caerostris darwini</name>
    <dbReference type="NCBI Taxonomy" id="1538125"/>
    <lineage>
        <taxon>Eukaryota</taxon>
        <taxon>Metazoa</taxon>
        <taxon>Ecdysozoa</taxon>
        <taxon>Arthropoda</taxon>
        <taxon>Chelicerata</taxon>
        <taxon>Arachnida</taxon>
        <taxon>Araneae</taxon>
        <taxon>Araneomorphae</taxon>
        <taxon>Entelegynae</taxon>
        <taxon>Araneoidea</taxon>
        <taxon>Araneidae</taxon>
        <taxon>Caerostris</taxon>
    </lineage>
</organism>
<protein>
    <recommendedName>
        <fullName evidence="3">Thioredoxin domain-containing protein</fullName>
    </recommendedName>
</protein>
<accession>A0AAV4UQ11</accession>
<comment type="caution">
    <text evidence="1">The sequence shown here is derived from an EMBL/GenBank/DDBJ whole genome shotgun (WGS) entry which is preliminary data.</text>
</comment>
<dbReference type="EMBL" id="BPLQ01011670">
    <property type="protein sequence ID" value="GIY59520.1"/>
    <property type="molecule type" value="Genomic_DNA"/>
</dbReference>